<evidence type="ECO:0000256" key="3">
    <source>
        <dbReference type="ARBA" id="ARBA00022801"/>
    </source>
</evidence>
<evidence type="ECO:0000313" key="10">
    <source>
        <dbReference type="Proteomes" id="UP000015104"/>
    </source>
</evidence>
<name>T1KT34_TETUR</name>
<evidence type="ECO:0000256" key="7">
    <source>
        <dbReference type="SAM" id="MobiDB-lite"/>
    </source>
</evidence>
<dbReference type="GO" id="GO:0006285">
    <property type="term" value="P:base-excision repair, AP site formation"/>
    <property type="evidence" value="ECO:0007669"/>
    <property type="project" value="TreeGrafter"/>
</dbReference>
<sequence length="268" mass="30511">MPRKKTSPKKEPKSGDEPREKKIKVSHVSVEDEDLTESKESSSTPKNWPAAYENMKTMMEGVVAPLESMPWYQARDPEQTKPEERFRILVALMLSSQTKDDQTLKVWNNLCKEGLSIDWVLEKSNSELSDMIKSVNFRSKKATYIQKTATILKEKYNGDTPDNLKELAALPGVGNKMAFLFLQSCYGKCDGLGVDVHLQRLANRLGWVKKNSKDADKIRIELESWVPKEMIFEFNRLIPRFGQMKCTANNPICDECLNNKICPSAGKC</sequence>
<dbReference type="Pfam" id="PF00730">
    <property type="entry name" value="HhH-GPD"/>
    <property type="match status" value="1"/>
</dbReference>
<dbReference type="PANTHER" id="PTHR43286">
    <property type="entry name" value="ENDONUCLEASE III-LIKE PROTEIN 1"/>
    <property type="match status" value="1"/>
</dbReference>
<dbReference type="GO" id="GO:0000703">
    <property type="term" value="F:oxidized pyrimidine nucleobase lesion DNA N-glycosylase activity"/>
    <property type="evidence" value="ECO:0007669"/>
    <property type="project" value="TreeGrafter"/>
</dbReference>
<dbReference type="Gene3D" id="1.10.1670.10">
    <property type="entry name" value="Helix-hairpin-Helix base-excision DNA repair enzymes (C-terminal)"/>
    <property type="match status" value="1"/>
</dbReference>
<feature type="domain" description="HhH-GPD" evidence="8">
    <location>
        <begin position="94"/>
        <end position="244"/>
    </location>
</feature>
<dbReference type="FunFam" id="1.10.340.30:FF:000001">
    <property type="entry name" value="Endonuclease III"/>
    <property type="match status" value="1"/>
</dbReference>
<dbReference type="AlphaFoldDB" id="T1KT34"/>
<keyword evidence="10" id="KW-1185">Reference proteome</keyword>
<dbReference type="Proteomes" id="UP000015104">
    <property type="component" value="Unassembled WGS sequence"/>
</dbReference>
<dbReference type="SMART" id="SM00478">
    <property type="entry name" value="ENDO3c"/>
    <property type="match status" value="1"/>
</dbReference>
<dbReference type="PANTHER" id="PTHR43286:SF1">
    <property type="entry name" value="ENDONUCLEASE III-LIKE PROTEIN 1"/>
    <property type="match status" value="1"/>
</dbReference>
<keyword evidence="5" id="KW-0456">Lyase</keyword>
<evidence type="ECO:0000256" key="2">
    <source>
        <dbReference type="ARBA" id="ARBA00022763"/>
    </source>
</evidence>
<dbReference type="InterPro" id="IPR023170">
    <property type="entry name" value="HhH_base_excis_C"/>
</dbReference>
<dbReference type="InterPro" id="IPR011257">
    <property type="entry name" value="DNA_glycosylase"/>
</dbReference>
<evidence type="ECO:0000313" key="9">
    <source>
        <dbReference type="EnsemblMetazoa" id="tetur20g01770.1"/>
    </source>
</evidence>
<keyword evidence="3" id="KW-0378">Hydrolase</keyword>
<dbReference type="CDD" id="cd00056">
    <property type="entry name" value="ENDO3c"/>
    <property type="match status" value="1"/>
</dbReference>
<reference evidence="9" key="2">
    <citation type="submission" date="2015-06" db="UniProtKB">
        <authorList>
            <consortium name="EnsemblMetazoa"/>
        </authorList>
    </citation>
    <scope>IDENTIFICATION</scope>
</reference>
<proteinExistence type="inferred from homology"/>
<dbReference type="Gene3D" id="1.10.340.30">
    <property type="entry name" value="Hypothetical protein, domain 2"/>
    <property type="match status" value="1"/>
</dbReference>
<dbReference type="STRING" id="32264.T1KT34"/>
<keyword evidence="6" id="KW-0326">Glycosidase</keyword>
<dbReference type="HOGENOM" id="CLU_012862_4_2_1"/>
<dbReference type="GO" id="GO:0005634">
    <property type="term" value="C:nucleus"/>
    <property type="evidence" value="ECO:0007669"/>
    <property type="project" value="TreeGrafter"/>
</dbReference>
<evidence type="ECO:0000256" key="5">
    <source>
        <dbReference type="ARBA" id="ARBA00023239"/>
    </source>
</evidence>
<keyword evidence="2" id="KW-0227">DNA damage</keyword>
<reference evidence="10" key="1">
    <citation type="submission" date="2011-08" db="EMBL/GenBank/DDBJ databases">
        <authorList>
            <person name="Rombauts S."/>
        </authorList>
    </citation>
    <scope>NUCLEOTIDE SEQUENCE</scope>
    <source>
        <strain evidence="10">London</strain>
    </source>
</reference>
<accession>T1KT34</accession>
<feature type="compositionally biased region" description="Basic and acidic residues" evidence="7">
    <location>
        <begin position="8"/>
        <end position="20"/>
    </location>
</feature>
<evidence type="ECO:0000256" key="6">
    <source>
        <dbReference type="ARBA" id="ARBA00023295"/>
    </source>
</evidence>
<evidence type="ECO:0000256" key="4">
    <source>
        <dbReference type="ARBA" id="ARBA00023204"/>
    </source>
</evidence>
<evidence type="ECO:0000256" key="1">
    <source>
        <dbReference type="ARBA" id="ARBA00008343"/>
    </source>
</evidence>
<dbReference type="EMBL" id="CAEY01000513">
    <property type="status" value="NOT_ANNOTATED_CDS"/>
    <property type="molecule type" value="Genomic_DNA"/>
</dbReference>
<evidence type="ECO:0000259" key="8">
    <source>
        <dbReference type="SMART" id="SM00478"/>
    </source>
</evidence>
<dbReference type="eggNOG" id="KOG1921">
    <property type="taxonomic scope" value="Eukaryota"/>
</dbReference>
<dbReference type="GO" id="GO:0006289">
    <property type="term" value="P:nucleotide-excision repair"/>
    <property type="evidence" value="ECO:0007669"/>
    <property type="project" value="TreeGrafter"/>
</dbReference>
<dbReference type="GO" id="GO:0016829">
    <property type="term" value="F:lyase activity"/>
    <property type="evidence" value="ECO:0007669"/>
    <property type="project" value="UniProtKB-KW"/>
</dbReference>
<dbReference type="EnsemblMetazoa" id="tetur20g01770.1">
    <property type="protein sequence ID" value="tetur20g01770.1"/>
    <property type="gene ID" value="tetur20g01770"/>
</dbReference>
<feature type="region of interest" description="Disordered" evidence="7">
    <location>
        <begin position="1"/>
        <end position="48"/>
    </location>
</feature>
<protein>
    <recommendedName>
        <fullName evidence="8">HhH-GPD domain-containing protein</fullName>
    </recommendedName>
</protein>
<dbReference type="InterPro" id="IPR003265">
    <property type="entry name" value="HhH-GPD_domain"/>
</dbReference>
<dbReference type="GO" id="GO:0003906">
    <property type="term" value="F:DNA-(apurinic or apyrimidinic site) endonuclease activity"/>
    <property type="evidence" value="ECO:0007669"/>
    <property type="project" value="TreeGrafter"/>
</dbReference>
<organism evidence="9 10">
    <name type="scientific">Tetranychus urticae</name>
    <name type="common">Two-spotted spider mite</name>
    <dbReference type="NCBI Taxonomy" id="32264"/>
    <lineage>
        <taxon>Eukaryota</taxon>
        <taxon>Metazoa</taxon>
        <taxon>Ecdysozoa</taxon>
        <taxon>Arthropoda</taxon>
        <taxon>Chelicerata</taxon>
        <taxon>Arachnida</taxon>
        <taxon>Acari</taxon>
        <taxon>Acariformes</taxon>
        <taxon>Trombidiformes</taxon>
        <taxon>Prostigmata</taxon>
        <taxon>Eleutherengona</taxon>
        <taxon>Raphignathae</taxon>
        <taxon>Tetranychoidea</taxon>
        <taxon>Tetranychidae</taxon>
        <taxon>Tetranychus</taxon>
    </lineage>
</organism>
<keyword evidence="4" id="KW-0234">DNA repair</keyword>
<comment type="similarity">
    <text evidence="1">Belongs to the Nth/MutY family.</text>
</comment>
<dbReference type="SUPFAM" id="SSF48150">
    <property type="entry name" value="DNA-glycosylase"/>
    <property type="match status" value="1"/>
</dbReference>